<feature type="domain" description="GS catalytic" evidence="9">
    <location>
        <begin position="106"/>
        <end position="467"/>
    </location>
</feature>
<dbReference type="NCBIfam" id="TIGR00653">
    <property type="entry name" value="GlnA"/>
    <property type="match status" value="1"/>
</dbReference>
<dbReference type="InterPro" id="IPR008146">
    <property type="entry name" value="Gln_synth_cat_dom"/>
</dbReference>
<dbReference type="Pfam" id="PF00120">
    <property type="entry name" value="Gln-synt_C"/>
    <property type="match status" value="1"/>
</dbReference>
<evidence type="ECO:0000256" key="6">
    <source>
        <dbReference type="PROSITE-ProRule" id="PRU01330"/>
    </source>
</evidence>
<dbReference type="InterPro" id="IPR014746">
    <property type="entry name" value="Gln_synth/guanido_kin_cat_dom"/>
</dbReference>
<evidence type="ECO:0000256" key="7">
    <source>
        <dbReference type="RuleBase" id="RU000384"/>
    </source>
</evidence>
<keyword evidence="10" id="KW-0436">Ligase</keyword>
<dbReference type="SUPFAM" id="SSF55931">
    <property type="entry name" value="Glutamine synthetase/guanido kinase"/>
    <property type="match status" value="1"/>
</dbReference>
<dbReference type="EC" id="6.3.1.2" evidence="10"/>
<organism evidence="10 11">
    <name type="scientific">Benzoatithermus flavus</name>
    <dbReference type="NCBI Taxonomy" id="3108223"/>
    <lineage>
        <taxon>Bacteria</taxon>
        <taxon>Pseudomonadati</taxon>
        <taxon>Pseudomonadota</taxon>
        <taxon>Alphaproteobacteria</taxon>
        <taxon>Geminicoccales</taxon>
        <taxon>Geminicoccaceae</taxon>
        <taxon>Benzoatithermus</taxon>
    </lineage>
</organism>
<comment type="function">
    <text evidence="2">Catalyzes the ATP-dependent biosynthesis of glutamine from glutamate and ammonia.</text>
</comment>
<accession>A0ABU8XV76</accession>
<dbReference type="Gene3D" id="3.10.20.70">
    <property type="entry name" value="Glutamine synthetase, N-terminal domain"/>
    <property type="match status" value="1"/>
</dbReference>
<dbReference type="InterPro" id="IPR004809">
    <property type="entry name" value="Gln_synth_I"/>
</dbReference>
<dbReference type="PROSITE" id="PS51986">
    <property type="entry name" value="GS_BETA_GRASP"/>
    <property type="match status" value="1"/>
</dbReference>
<comment type="cofactor">
    <cofactor evidence="1">
        <name>Mg(2+)</name>
        <dbReference type="ChEBI" id="CHEBI:18420"/>
    </cofactor>
</comment>
<evidence type="ECO:0000256" key="4">
    <source>
        <dbReference type="ARBA" id="ARBA00011258"/>
    </source>
</evidence>
<dbReference type="Pfam" id="PF03951">
    <property type="entry name" value="Gln-synt_N"/>
    <property type="match status" value="1"/>
</dbReference>
<comment type="similarity">
    <text evidence="3 6 7">Belongs to the glutamine synthetase family.</text>
</comment>
<proteinExistence type="inferred from homology"/>
<evidence type="ECO:0000256" key="1">
    <source>
        <dbReference type="ARBA" id="ARBA00001946"/>
    </source>
</evidence>
<dbReference type="InterPro" id="IPR036651">
    <property type="entry name" value="Gln_synt_N_sf"/>
</dbReference>
<dbReference type="PROSITE" id="PS00182">
    <property type="entry name" value="GLNA_ADENYLATION"/>
    <property type="match status" value="1"/>
</dbReference>
<dbReference type="SMART" id="SM01230">
    <property type="entry name" value="Gln-synt_C"/>
    <property type="match status" value="1"/>
</dbReference>
<evidence type="ECO:0000259" key="9">
    <source>
        <dbReference type="PROSITE" id="PS51987"/>
    </source>
</evidence>
<evidence type="ECO:0000313" key="11">
    <source>
        <dbReference type="Proteomes" id="UP001375743"/>
    </source>
</evidence>
<gene>
    <name evidence="10" type="primary">glnA</name>
    <name evidence="10" type="ORF">U1T56_13990</name>
</gene>
<dbReference type="Proteomes" id="UP001375743">
    <property type="component" value="Unassembled WGS sequence"/>
</dbReference>
<evidence type="ECO:0000259" key="8">
    <source>
        <dbReference type="PROSITE" id="PS51986"/>
    </source>
</evidence>
<dbReference type="PANTHER" id="PTHR43407:SF2">
    <property type="entry name" value="GLUTAMINE SYNTHETASE"/>
    <property type="match status" value="1"/>
</dbReference>
<dbReference type="InterPro" id="IPR008147">
    <property type="entry name" value="Gln_synt_N"/>
</dbReference>
<keyword evidence="11" id="KW-1185">Reference proteome</keyword>
<evidence type="ECO:0000256" key="5">
    <source>
        <dbReference type="ARBA" id="ARBA00023231"/>
    </source>
</evidence>
<dbReference type="PANTHER" id="PTHR43407">
    <property type="entry name" value="GLUTAMINE SYNTHETASE"/>
    <property type="match status" value="1"/>
</dbReference>
<dbReference type="InterPro" id="IPR001637">
    <property type="entry name" value="Gln_synth_I_adenylation_site"/>
</dbReference>
<dbReference type="EMBL" id="JBBLZC010000013">
    <property type="protein sequence ID" value="MEK0084269.1"/>
    <property type="molecule type" value="Genomic_DNA"/>
</dbReference>
<protein>
    <submittedName>
        <fullName evidence="10">Type I glutamate--ammonia ligase</fullName>
        <ecNumber evidence="10">6.3.1.2</ecNumber>
    </submittedName>
</protein>
<evidence type="ECO:0000313" key="10">
    <source>
        <dbReference type="EMBL" id="MEK0084269.1"/>
    </source>
</evidence>
<evidence type="ECO:0000256" key="2">
    <source>
        <dbReference type="ARBA" id="ARBA00003117"/>
    </source>
</evidence>
<dbReference type="PROSITE" id="PS51987">
    <property type="entry name" value="GS_CATALYTIC"/>
    <property type="match status" value="1"/>
</dbReference>
<dbReference type="GO" id="GO:0004356">
    <property type="term" value="F:glutamine synthetase activity"/>
    <property type="evidence" value="ECO:0007669"/>
    <property type="project" value="UniProtKB-EC"/>
</dbReference>
<comment type="subunit">
    <text evidence="4">Oligomer of 12 subunits arranged in the form of two hexameric ring.</text>
</comment>
<name>A0ABU8XV76_9PROT</name>
<dbReference type="RefSeq" id="WP_418160117.1">
    <property type="nucleotide sequence ID" value="NZ_JBBLZC010000013.1"/>
</dbReference>
<dbReference type="Gene3D" id="3.30.590.10">
    <property type="entry name" value="Glutamine synthetase/guanido kinase, catalytic domain"/>
    <property type="match status" value="1"/>
</dbReference>
<feature type="domain" description="GS beta-grasp" evidence="8">
    <location>
        <begin position="14"/>
        <end position="98"/>
    </location>
</feature>
<evidence type="ECO:0000256" key="3">
    <source>
        <dbReference type="ARBA" id="ARBA00009897"/>
    </source>
</evidence>
<keyword evidence="5" id="KW-0535">Nitrogen fixation</keyword>
<dbReference type="SUPFAM" id="SSF54368">
    <property type="entry name" value="Glutamine synthetase, N-terminal domain"/>
    <property type="match status" value="1"/>
</dbReference>
<sequence length="467" mass="50619">MSDPSSTIERIRAEAIRTVDFRFTDLTGRWRHVAREAGGVTADILRDGVFIDGSAVPGWRDVTEADLLLKPDLESAFVDPFSAQPSLVVICDVAEPGTGLGYERCPRATAQRAEAHLKGCRYADEVRVAAALAFFLFDEVKVEVGPLHGSYQLVASERRTSAAAGGRNDGHRPNPDAAYLALSPSDHMADIRAEIATVLAGLGVDGLKHAHGRATGQNELSFGTTGLVRGADRVQLAKYVIHQVAASYGKTATFMPRPVADEPGSGMDVHASLWCAGKPAFAGQGYADLSTLCLQFVAGVMQHARAINAFTNPTTNSYKRLRTGEDAPALLAYAAYNRSAAVRIPYASRPELKRIEVRFPDPSANPYLAFTAILMAGLDGIERKLEPGDAMDRNLYDLRPEEAEDLTSVSRSLREALDALEADHDFLTRGDVMPPDLIQAYLEVKRRECDVVAGTPHPVEFQLYLGL</sequence>
<reference evidence="10 11" key="1">
    <citation type="submission" date="2024-01" db="EMBL/GenBank/DDBJ databases">
        <title>Multi-omics insights into the function and evolution of sodium benzoate biodegradation pathways in Benzoatithermus flavus gen. nov., sp. nov. from hot spring.</title>
        <authorList>
            <person name="Hu C.-J."/>
            <person name="Li W.-J."/>
        </authorList>
    </citation>
    <scope>NUCLEOTIDE SEQUENCE [LARGE SCALE GENOMIC DNA]</scope>
    <source>
        <strain evidence="10 11">SYSU G07066</strain>
    </source>
</reference>
<comment type="caution">
    <text evidence="10">The sequence shown here is derived from an EMBL/GenBank/DDBJ whole genome shotgun (WGS) entry which is preliminary data.</text>
</comment>